<feature type="chain" id="PRO_5045789689" description="DUF4468 domain-containing protein" evidence="1">
    <location>
        <begin position="19"/>
        <end position="233"/>
    </location>
</feature>
<dbReference type="EMBL" id="BAABCW010000010">
    <property type="protein sequence ID" value="GAA3511207.1"/>
    <property type="molecule type" value="Genomic_DNA"/>
</dbReference>
<protein>
    <recommendedName>
        <fullName evidence="4">DUF4468 domain-containing protein</fullName>
    </recommendedName>
</protein>
<evidence type="ECO:0008006" key="4">
    <source>
        <dbReference type="Google" id="ProtNLM"/>
    </source>
</evidence>
<keyword evidence="1" id="KW-0732">Signal</keyword>
<organism evidence="2 3">
    <name type="scientific">Aquimarina addita</name>
    <dbReference type="NCBI Taxonomy" id="870485"/>
    <lineage>
        <taxon>Bacteria</taxon>
        <taxon>Pseudomonadati</taxon>
        <taxon>Bacteroidota</taxon>
        <taxon>Flavobacteriia</taxon>
        <taxon>Flavobacteriales</taxon>
        <taxon>Flavobacteriaceae</taxon>
        <taxon>Aquimarina</taxon>
    </lineage>
</organism>
<name>A0ABP6UNL0_9FLAO</name>
<keyword evidence="3" id="KW-1185">Reference proteome</keyword>
<accession>A0ABP6UNL0</accession>
<evidence type="ECO:0000313" key="2">
    <source>
        <dbReference type="EMBL" id="GAA3511207.1"/>
    </source>
</evidence>
<reference evidence="3" key="1">
    <citation type="journal article" date="2019" name="Int. J. Syst. Evol. Microbiol.">
        <title>The Global Catalogue of Microorganisms (GCM) 10K type strain sequencing project: providing services to taxonomists for standard genome sequencing and annotation.</title>
        <authorList>
            <consortium name="The Broad Institute Genomics Platform"/>
            <consortium name="The Broad Institute Genome Sequencing Center for Infectious Disease"/>
            <person name="Wu L."/>
            <person name="Ma J."/>
        </authorList>
    </citation>
    <scope>NUCLEOTIDE SEQUENCE [LARGE SCALE GENOMIC DNA]</scope>
    <source>
        <strain evidence="3">JCM 17106</strain>
    </source>
</reference>
<proteinExistence type="predicted"/>
<feature type="signal peptide" evidence="1">
    <location>
        <begin position="1"/>
        <end position="18"/>
    </location>
</feature>
<sequence>MVKKLHFIFLFTSCSLFAQIPTSLIEPVDNIDNFDEFSGSIYKNQTFKSANVIDEKSGTFDAKLRYNIHTDALEFDKGDELYKILKTTTIHARINEEYYYYCNFKNQRHQKKDGYYVLVELSDNYSIYKKYTLDIIHAPTSTSVVTNGEKEPGRIRLITTYYLEERGIIKELPTDKKNLVATFSDLQDELKDYMKIEKIRPRKEEDLKRLVAKYNALKNINSNGGSKSLLSNN</sequence>
<comment type="caution">
    <text evidence="2">The sequence shown here is derived from an EMBL/GenBank/DDBJ whole genome shotgun (WGS) entry which is preliminary data.</text>
</comment>
<dbReference type="Proteomes" id="UP001500459">
    <property type="component" value="Unassembled WGS sequence"/>
</dbReference>
<evidence type="ECO:0000313" key="3">
    <source>
        <dbReference type="Proteomes" id="UP001500459"/>
    </source>
</evidence>
<evidence type="ECO:0000256" key="1">
    <source>
        <dbReference type="SAM" id="SignalP"/>
    </source>
</evidence>
<gene>
    <name evidence="2" type="ORF">GCM10022393_26230</name>
</gene>
<dbReference type="RefSeq" id="WP_344928087.1">
    <property type="nucleotide sequence ID" value="NZ_BAABCW010000010.1"/>
</dbReference>